<protein>
    <submittedName>
        <fullName evidence="1">Uncharacterized protein</fullName>
    </submittedName>
</protein>
<gene>
    <name evidence="1" type="ORF">MSG28_000281</name>
</gene>
<keyword evidence="2" id="KW-1185">Reference proteome</keyword>
<proteinExistence type="predicted"/>
<accession>A0ACC0K020</accession>
<comment type="caution">
    <text evidence="1">The sequence shown here is derived from an EMBL/GenBank/DDBJ whole genome shotgun (WGS) entry which is preliminary data.</text>
</comment>
<dbReference type="Proteomes" id="UP001064048">
    <property type="component" value="Chromosome Z"/>
</dbReference>
<dbReference type="EMBL" id="CM046131">
    <property type="protein sequence ID" value="KAI8429720.1"/>
    <property type="molecule type" value="Genomic_DNA"/>
</dbReference>
<evidence type="ECO:0000313" key="2">
    <source>
        <dbReference type="Proteomes" id="UP001064048"/>
    </source>
</evidence>
<sequence>MQQAVDPLATTSTPTVESINGAPPDEPTRRQGRMTNQLQFLQKNVMKAIWKHQFAWPFHQPVDAKELNLPDYHKIIKKPMDLGTIKKRLESNYYYSAQECIQDFNTMFTNCYVYNKPGEDVVVMAQTLEKLFLNRIAQMDKEEKEMETPSKGGKGGVKKRVPGGSSGGGSAGGSGGSGGGGARGAAVKTMPAPPHPALVGSTNTTTTPTLALSAPQAAAPATHTGLPQQVKKGVKRKADTTTPMGSSFEGGYTTPTIEQQSGAKPAKISTRRESGRQKKAGRSGDEGFKMGALSPGAGGPGASHHAALTPQLAKGKEKLSDALKSCNEILKELFSKKHSGYAWPFYKPVDAELLGLHDYFDIIKKPMDLGTVKQKMDNRAYKSAAEFAADVRLIFTNCYKYNPPDHDVVAMARKLQDVFEMRYAKIPDEPVHVGAPHMDKSSASSSESGSESESESDDSEEERNNKVKLLEKELLALQEKMRKLVEESNTKKKAKKKVKDKYKRALFAATGARGKGASKRGGAGGAKGGARASAAGKKKGAAPSAAPAAHAPPHADSDDEDVAKPMSYDEKRQLSLDINKLPGDKLGKVVHIIQSREPSLRDSNPDEIEIDFETLKPSTLRELESYVASCLRKKTQGSKEALAGGGGGGMSSSSSSSDSSNSSSSTDTSSSDTSDSEAG</sequence>
<organism evidence="1 2">
    <name type="scientific">Choristoneura fumiferana</name>
    <name type="common">Spruce budworm moth</name>
    <name type="synonym">Archips fumiferana</name>
    <dbReference type="NCBI Taxonomy" id="7141"/>
    <lineage>
        <taxon>Eukaryota</taxon>
        <taxon>Metazoa</taxon>
        <taxon>Ecdysozoa</taxon>
        <taxon>Arthropoda</taxon>
        <taxon>Hexapoda</taxon>
        <taxon>Insecta</taxon>
        <taxon>Pterygota</taxon>
        <taxon>Neoptera</taxon>
        <taxon>Endopterygota</taxon>
        <taxon>Lepidoptera</taxon>
        <taxon>Glossata</taxon>
        <taxon>Ditrysia</taxon>
        <taxon>Tortricoidea</taxon>
        <taxon>Tortricidae</taxon>
        <taxon>Tortricinae</taxon>
        <taxon>Choristoneura</taxon>
    </lineage>
</organism>
<evidence type="ECO:0000313" key="1">
    <source>
        <dbReference type="EMBL" id="KAI8429720.1"/>
    </source>
</evidence>
<name>A0ACC0K020_CHOFU</name>
<reference evidence="1 2" key="1">
    <citation type="journal article" date="2022" name="Genome Biol. Evol.">
        <title>The Spruce Budworm Genome: Reconstructing the Evolutionary History of Antifreeze Proteins.</title>
        <authorList>
            <person name="Beliveau C."/>
            <person name="Gagne P."/>
            <person name="Picq S."/>
            <person name="Vernygora O."/>
            <person name="Keeling C.I."/>
            <person name="Pinkney K."/>
            <person name="Doucet D."/>
            <person name="Wen F."/>
            <person name="Johnston J.S."/>
            <person name="Maaroufi H."/>
            <person name="Boyle B."/>
            <person name="Laroche J."/>
            <person name="Dewar K."/>
            <person name="Juretic N."/>
            <person name="Blackburn G."/>
            <person name="Nisole A."/>
            <person name="Brunet B."/>
            <person name="Brandao M."/>
            <person name="Lumley L."/>
            <person name="Duan J."/>
            <person name="Quan G."/>
            <person name="Lucarotti C.J."/>
            <person name="Roe A.D."/>
            <person name="Sperling F.A.H."/>
            <person name="Levesque R.C."/>
            <person name="Cusson M."/>
        </authorList>
    </citation>
    <scope>NUCLEOTIDE SEQUENCE [LARGE SCALE GENOMIC DNA]</scope>
    <source>
        <strain evidence="1">Glfc:IPQL:Cfum</strain>
    </source>
</reference>